<evidence type="ECO:0000313" key="2">
    <source>
        <dbReference type="Proteomes" id="UP000238296"/>
    </source>
</evidence>
<dbReference type="EMBL" id="PPEA01000601">
    <property type="protein sequence ID" value="PQM45680.1"/>
    <property type="molecule type" value="Genomic_DNA"/>
</dbReference>
<name>A0A2S8BG79_9MYCO</name>
<sequence length="89" mass="10001">MVIWESDRDEHLARHGVTITQANEALYDLDAIVINPDYAAISGKGVRTIGYSDSFGDLITVITVPFEGRTYGATAFPSEGRDRRYYEER</sequence>
<proteinExistence type="predicted"/>
<protein>
    <recommendedName>
        <fullName evidence="3">BrnT family toxin</fullName>
    </recommendedName>
</protein>
<dbReference type="AlphaFoldDB" id="A0A2S8BG79"/>
<organism evidence="1 2">
    <name type="scientific">Mycobacterium talmoniae</name>
    <dbReference type="NCBI Taxonomy" id="1858794"/>
    <lineage>
        <taxon>Bacteria</taxon>
        <taxon>Bacillati</taxon>
        <taxon>Actinomycetota</taxon>
        <taxon>Actinomycetes</taxon>
        <taxon>Mycobacteriales</taxon>
        <taxon>Mycobacteriaceae</taxon>
        <taxon>Mycobacterium</taxon>
    </lineage>
</organism>
<evidence type="ECO:0000313" key="1">
    <source>
        <dbReference type="EMBL" id="PQM45680.1"/>
    </source>
</evidence>
<accession>A0A2S8BG79</accession>
<reference evidence="1 2" key="1">
    <citation type="journal article" date="2017" name="Int. J. Syst. Evol. Microbiol.">
        <title>Mycobacterium talmoniae sp. nov., a slowly growing mycobacterium isolated from human respiratory samples.</title>
        <authorList>
            <person name="Davidson R.M."/>
            <person name="DeGroote M.A."/>
            <person name="Marola J.L."/>
            <person name="Buss S."/>
            <person name="Jones V."/>
            <person name="McNeil M.R."/>
            <person name="Freifeld A.G."/>
            <person name="Elaine Epperson L."/>
            <person name="Hasan N.A."/>
            <person name="Jackson M."/>
            <person name="Iwen P.C."/>
            <person name="Salfinger M."/>
            <person name="Strong M."/>
        </authorList>
    </citation>
    <scope>NUCLEOTIDE SEQUENCE [LARGE SCALE GENOMIC DNA]</scope>
    <source>
        <strain evidence="1 2">ATCC BAA-2683</strain>
    </source>
</reference>
<gene>
    <name evidence="1" type="ORF">C1Y40_04124</name>
</gene>
<comment type="caution">
    <text evidence="1">The sequence shown here is derived from an EMBL/GenBank/DDBJ whole genome shotgun (WGS) entry which is preliminary data.</text>
</comment>
<evidence type="ECO:0008006" key="3">
    <source>
        <dbReference type="Google" id="ProtNLM"/>
    </source>
</evidence>
<dbReference type="Proteomes" id="UP000238296">
    <property type="component" value="Unassembled WGS sequence"/>
</dbReference>